<dbReference type="Gene3D" id="3.40.50.12780">
    <property type="entry name" value="N-terminal domain of ligase-like"/>
    <property type="match status" value="1"/>
</dbReference>
<feature type="domain" description="AMP-dependent synthetase/ligase" evidence="1">
    <location>
        <begin position="16"/>
        <end position="97"/>
    </location>
</feature>
<dbReference type="InterPro" id="IPR042099">
    <property type="entry name" value="ANL_N_sf"/>
</dbReference>
<reference evidence="2 3" key="1">
    <citation type="submission" date="2021-01" db="EMBL/GenBank/DDBJ databases">
        <title>Chromosome-level genome assembly of a human fungal pathogen reveals clustering of transcriptionally co-regulated genes.</title>
        <authorList>
            <person name="Voorhies M."/>
            <person name="Cohen S."/>
            <person name="Shea T.P."/>
            <person name="Petrus S."/>
            <person name="Munoz J.F."/>
            <person name="Poplawski S."/>
            <person name="Goldman W.E."/>
            <person name="Michael T."/>
            <person name="Cuomo C.A."/>
            <person name="Sil A."/>
            <person name="Beyhan S."/>
        </authorList>
    </citation>
    <scope>NUCLEOTIDE SEQUENCE [LARGE SCALE GENOMIC DNA]</scope>
    <source>
        <strain evidence="2 3">G184AR</strain>
    </source>
</reference>
<dbReference type="InterPro" id="IPR000873">
    <property type="entry name" value="AMP-dep_synth/lig_dom"/>
</dbReference>
<accession>A0A8H8D0K4</accession>
<dbReference type="Proteomes" id="UP000670092">
    <property type="component" value="Unassembled WGS sequence"/>
</dbReference>
<protein>
    <submittedName>
        <fullName evidence="2">Acyl-CoA synthetase</fullName>
    </submittedName>
</protein>
<dbReference type="OrthoDB" id="6614653at2759"/>
<proteinExistence type="predicted"/>
<dbReference type="VEuPathDB" id="FungiDB:I7I52_07255"/>
<dbReference type="Pfam" id="PF00501">
    <property type="entry name" value="AMP-binding"/>
    <property type="match status" value="1"/>
</dbReference>
<sequence length="112" mass="12265">MEPHETDQYLVGTRQFRALLCATSALPTSVQEFWTKILDGKTILSRYGATEIGPVFTSSIDSDSVPPGSVGPVLTITLSEGHQGEVLIKGPYMFSKYETSYILQLNFSNFAA</sequence>
<dbReference type="EMBL" id="JAEVHI010000003">
    <property type="protein sequence ID" value="KAG5296522.1"/>
    <property type="molecule type" value="Genomic_DNA"/>
</dbReference>
<evidence type="ECO:0000313" key="2">
    <source>
        <dbReference type="EMBL" id="KAG5296522.1"/>
    </source>
</evidence>
<comment type="caution">
    <text evidence="2">The sequence shown here is derived from an EMBL/GenBank/DDBJ whole genome shotgun (WGS) entry which is preliminary data.</text>
</comment>
<gene>
    <name evidence="2" type="ORF">I7I52_07255</name>
</gene>
<evidence type="ECO:0000313" key="3">
    <source>
        <dbReference type="Proteomes" id="UP000670092"/>
    </source>
</evidence>
<organism evidence="2 3">
    <name type="scientific">Ajellomyces capsulatus</name>
    <name type="common">Darling's disease fungus</name>
    <name type="synonym">Histoplasma capsulatum</name>
    <dbReference type="NCBI Taxonomy" id="5037"/>
    <lineage>
        <taxon>Eukaryota</taxon>
        <taxon>Fungi</taxon>
        <taxon>Dikarya</taxon>
        <taxon>Ascomycota</taxon>
        <taxon>Pezizomycotina</taxon>
        <taxon>Eurotiomycetes</taxon>
        <taxon>Eurotiomycetidae</taxon>
        <taxon>Onygenales</taxon>
        <taxon>Ajellomycetaceae</taxon>
        <taxon>Histoplasma</taxon>
    </lineage>
</organism>
<evidence type="ECO:0000259" key="1">
    <source>
        <dbReference type="Pfam" id="PF00501"/>
    </source>
</evidence>
<dbReference type="SUPFAM" id="SSF56801">
    <property type="entry name" value="Acetyl-CoA synthetase-like"/>
    <property type="match status" value="1"/>
</dbReference>
<dbReference type="AlphaFoldDB" id="A0A8H8D0K4"/>
<name>A0A8H8D0K4_AJECA</name>